<evidence type="ECO:0000313" key="2">
    <source>
        <dbReference type="Proteomes" id="UP000326678"/>
    </source>
</evidence>
<gene>
    <name evidence="1" type="ORF">GXM_00175</name>
</gene>
<keyword evidence="2" id="KW-1185">Reference proteome</keyword>
<name>A0A5P8VQL2_9NOSO</name>
<sequence length="63" mass="7348">MEYIPSLQTGNEVIQAFRLFLVPFVSESIGWQWLPPQALRFGAIQFRVIAQTLLSSNNYNIFW</sequence>
<accession>A0A5P8VQL2</accession>
<proteinExistence type="predicted"/>
<reference evidence="1 2" key="1">
    <citation type="submission" date="2019-10" db="EMBL/GenBank/DDBJ databases">
        <title>Genomic and transcriptomic insights into the perfect genentic adaptation of a filamentous nitrogen-fixing cyanobacterium to rice fields.</title>
        <authorList>
            <person name="Chen Z."/>
        </authorList>
    </citation>
    <scope>NUCLEOTIDE SEQUENCE [LARGE SCALE GENOMIC DNA]</scope>
    <source>
        <strain evidence="1">CCNUC1</strain>
    </source>
</reference>
<dbReference type="AlphaFoldDB" id="A0A5P8VQL2"/>
<protein>
    <submittedName>
        <fullName evidence="1">Uncharacterized protein</fullName>
    </submittedName>
</protein>
<evidence type="ECO:0000313" key="1">
    <source>
        <dbReference type="EMBL" id="QFS42702.1"/>
    </source>
</evidence>
<organism evidence="1 2">
    <name type="scientific">Nostoc sphaeroides CCNUC1</name>
    <dbReference type="NCBI Taxonomy" id="2653204"/>
    <lineage>
        <taxon>Bacteria</taxon>
        <taxon>Bacillati</taxon>
        <taxon>Cyanobacteriota</taxon>
        <taxon>Cyanophyceae</taxon>
        <taxon>Nostocales</taxon>
        <taxon>Nostocaceae</taxon>
        <taxon>Nostoc</taxon>
    </lineage>
</organism>
<dbReference type="EMBL" id="CP045226">
    <property type="protein sequence ID" value="QFS42702.1"/>
    <property type="molecule type" value="Genomic_DNA"/>
</dbReference>
<dbReference type="Proteomes" id="UP000326678">
    <property type="component" value="Chromosome Gxm1"/>
</dbReference>
<dbReference type="RefSeq" id="WP_147337341.1">
    <property type="nucleotide sequence ID" value="NZ_CP045226.1"/>
</dbReference>
<dbReference type="KEGG" id="nsh:GXM_00175"/>